<evidence type="ECO:0000256" key="3">
    <source>
        <dbReference type="ARBA" id="ARBA00022490"/>
    </source>
</evidence>
<keyword evidence="5" id="KW-0648">Protein biosynthesis</keyword>
<evidence type="ECO:0000256" key="8">
    <source>
        <dbReference type="ARBA" id="ARBA00045373"/>
    </source>
</evidence>
<evidence type="ECO:0000256" key="1">
    <source>
        <dbReference type="ARBA" id="ARBA00004514"/>
    </source>
</evidence>
<comment type="subunit">
    <text evidence="9">Component of the translation initiation factor 2B (eIF2B) complex which is a heterodecamer of two sets of five different subunits: alpha, beta, gamma, delta and epsilon. Subunits alpha, beta and delta comprise a regulatory subcomplex and subunits epsilon and gamma comprise a catalytic subcomplex. Within the complex, the hexameric regulatory complex resides at the center, with the two heterodimeric catalytic subcomplexes bound on opposite sides.</text>
</comment>
<evidence type="ECO:0000259" key="11">
    <source>
        <dbReference type="Pfam" id="PF25087"/>
    </source>
</evidence>
<dbReference type="Pfam" id="PF00483">
    <property type="entry name" value="NTP_transferase"/>
    <property type="match status" value="1"/>
</dbReference>
<evidence type="ECO:0000256" key="2">
    <source>
        <dbReference type="ARBA" id="ARBA00007878"/>
    </source>
</evidence>
<evidence type="ECO:0000256" key="4">
    <source>
        <dbReference type="ARBA" id="ARBA00022540"/>
    </source>
</evidence>
<evidence type="ECO:0000256" key="7">
    <source>
        <dbReference type="ARBA" id="ARBA00044229"/>
    </source>
</evidence>
<dbReference type="InterPro" id="IPR056729">
    <property type="entry name" value="GMPPB_C"/>
</dbReference>
<keyword evidence="3" id="KW-0963">Cytoplasm</keyword>
<sequence>MPSHAGVHPVILAGLADPLIPPFTFELPPSLLPVANRPLLYYQLHLLKLHGFRGVSIVTSQLHRDSIMKVVADLIDAGYIDPAENQFVDVVSLETGVPKDLLEAEAEAEAEGEAEREESSLCMIAALEAVLKDESEFLKLHYPTVGGEGRGIDDLLVIRGETLTTMPLFGLVDSHRVNRAALTMLVSDPLTPKNYSVPRKESDGVYALGISPLQGTGPGSVHAQASPSSLTITNPVFVDKTIKLKGKKPAAVPPGSGVNERVGEFEMSYYRMLPHQEEGVNIVIPKSTLYGNSRMHLKVYGQMPGIFVINSLLVSGLSDTLRHAPEDIQDFDDALTVLIHQSHLPPEQRSVWVRDMTADVSNHMQHRYPLMGNDRSRLPSSLASGSMTPVGDTSFDLTASVGGLAPALDRRLQARDDAHVSDPLRFIAYIPDPKERVGRPPVVEEGAKFVKKNKKKGNRQDDTDSAIVLLRVMCMSAYVEANQVVANPAGVAGISFNVSRQSGFDKRVCTVSPDSVVHPTSEIKKGAVLRASVVGRTCSVEDGARLQRCVVMDHVHIGAGAELADCVVGEGARVEPKAKLTGCQIGRGYVVSGEFENEMLCMAT</sequence>
<dbReference type="InterPro" id="IPR011004">
    <property type="entry name" value="Trimer_LpxA-like_sf"/>
</dbReference>
<dbReference type="Gene3D" id="2.160.10.10">
    <property type="entry name" value="Hexapeptide repeat proteins"/>
    <property type="match status" value="1"/>
</dbReference>
<protein>
    <recommendedName>
        <fullName evidence="6">Translation initiation factor eIF2B subunit gamma</fullName>
    </recommendedName>
    <alternativeName>
        <fullName evidence="7">eIF2B GDP-GTP exchange factor subunit gamma</fullName>
    </alternativeName>
</protein>
<organism evidence="12 13">
    <name type="scientific">Kipferlia bialata</name>
    <dbReference type="NCBI Taxonomy" id="797122"/>
    <lineage>
        <taxon>Eukaryota</taxon>
        <taxon>Metamonada</taxon>
        <taxon>Carpediemonas-like organisms</taxon>
        <taxon>Kipferlia</taxon>
    </lineage>
</organism>
<keyword evidence="4" id="KW-0396">Initiation factor</keyword>
<dbReference type="GO" id="GO:0005851">
    <property type="term" value="C:eukaryotic translation initiation factor 2B complex"/>
    <property type="evidence" value="ECO:0007669"/>
    <property type="project" value="TreeGrafter"/>
</dbReference>
<dbReference type="GO" id="GO:0002183">
    <property type="term" value="P:cytoplasmic translational initiation"/>
    <property type="evidence" value="ECO:0007669"/>
    <property type="project" value="TreeGrafter"/>
</dbReference>
<feature type="domain" description="Nucleotidyl transferase" evidence="10">
    <location>
        <begin position="9"/>
        <end position="124"/>
    </location>
</feature>
<dbReference type="PANTHER" id="PTHR45989">
    <property type="entry name" value="TRANSLATION INITIATION FACTOR EIF-2B SUBUNIT GAMMA"/>
    <property type="match status" value="1"/>
</dbReference>
<dbReference type="EMBL" id="BDIP01000764">
    <property type="protein sequence ID" value="GIQ82641.1"/>
    <property type="molecule type" value="Genomic_DNA"/>
</dbReference>
<dbReference type="GO" id="GO:0005085">
    <property type="term" value="F:guanyl-nucleotide exchange factor activity"/>
    <property type="evidence" value="ECO:0007669"/>
    <property type="project" value="TreeGrafter"/>
</dbReference>
<comment type="caution">
    <text evidence="12">The sequence shown here is derived from an EMBL/GenBank/DDBJ whole genome shotgun (WGS) entry which is preliminary data.</text>
</comment>
<name>A0A9K3CU12_9EUKA</name>
<comment type="function">
    <text evidence="8">Acts as a component of the translation initiation factor 2B (eIF2B) complex, which catalyzes the exchange of GDP for GTP on the eukaryotic initiation factor 2 (eIF2) complex gamma subunit. Its guanine nucleotide exchange factor activity is repressed when bound to eIF2 complex phosphorylated on the alpha subunit, thereby limiting the amount of methionyl-initiator methionine tRNA available to the ribosome and consequently global translation is repressed.</text>
</comment>
<dbReference type="PANTHER" id="PTHR45989:SF1">
    <property type="entry name" value="TRANSLATION INITIATION FACTOR EIF-2B SUBUNIT GAMMA"/>
    <property type="match status" value="1"/>
</dbReference>
<dbReference type="GO" id="GO:0005829">
    <property type="term" value="C:cytosol"/>
    <property type="evidence" value="ECO:0007669"/>
    <property type="project" value="UniProtKB-SubCell"/>
</dbReference>
<keyword evidence="13" id="KW-1185">Reference proteome</keyword>
<comment type="similarity">
    <text evidence="2">Belongs to the eIF-2B gamma/epsilon subunits family.</text>
</comment>
<evidence type="ECO:0000256" key="9">
    <source>
        <dbReference type="ARBA" id="ARBA00046432"/>
    </source>
</evidence>
<dbReference type="Pfam" id="PF25087">
    <property type="entry name" value="GMPPB_C"/>
    <property type="match status" value="1"/>
</dbReference>
<dbReference type="GO" id="GO:0003743">
    <property type="term" value="F:translation initiation factor activity"/>
    <property type="evidence" value="ECO:0007669"/>
    <property type="project" value="UniProtKB-KW"/>
</dbReference>
<dbReference type="AlphaFoldDB" id="A0A9K3CU12"/>
<evidence type="ECO:0000256" key="6">
    <source>
        <dbReference type="ARBA" id="ARBA00044196"/>
    </source>
</evidence>
<accession>A0A9K3CU12</accession>
<proteinExistence type="inferred from homology"/>
<dbReference type="SUPFAM" id="SSF53448">
    <property type="entry name" value="Nucleotide-diphospho-sugar transferases"/>
    <property type="match status" value="1"/>
</dbReference>
<evidence type="ECO:0000256" key="5">
    <source>
        <dbReference type="ARBA" id="ARBA00022917"/>
    </source>
</evidence>
<evidence type="ECO:0000259" key="10">
    <source>
        <dbReference type="Pfam" id="PF00483"/>
    </source>
</evidence>
<evidence type="ECO:0000313" key="13">
    <source>
        <dbReference type="Proteomes" id="UP000265618"/>
    </source>
</evidence>
<comment type="subcellular location">
    <subcellularLocation>
        <location evidence="1">Cytoplasm</location>
        <location evidence="1">Cytosol</location>
    </subcellularLocation>
</comment>
<dbReference type="SUPFAM" id="SSF51161">
    <property type="entry name" value="Trimeric LpxA-like enzymes"/>
    <property type="match status" value="1"/>
</dbReference>
<dbReference type="OrthoDB" id="1733332at2759"/>
<dbReference type="InterPro" id="IPR051960">
    <property type="entry name" value="eIF2B_gamma"/>
</dbReference>
<dbReference type="Gene3D" id="3.90.550.10">
    <property type="entry name" value="Spore Coat Polysaccharide Biosynthesis Protein SpsA, Chain A"/>
    <property type="match status" value="1"/>
</dbReference>
<reference evidence="12 13" key="1">
    <citation type="journal article" date="2018" name="PLoS ONE">
        <title>The draft genome of Kipferlia bialata reveals reductive genome evolution in fornicate parasites.</title>
        <authorList>
            <person name="Tanifuji G."/>
            <person name="Takabayashi S."/>
            <person name="Kume K."/>
            <person name="Takagi M."/>
            <person name="Nakayama T."/>
            <person name="Kamikawa R."/>
            <person name="Inagaki Y."/>
            <person name="Hashimoto T."/>
        </authorList>
    </citation>
    <scope>NUCLEOTIDE SEQUENCE [LARGE SCALE GENOMIC DNA]</scope>
    <source>
        <strain evidence="12">NY0173</strain>
    </source>
</reference>
<dbReference type="Proteomes" id="UP000265618">
    <property type="component" value="Unassembled WGS sequence"/>
</dbReference>
<evidence type="ECO:0000313" key="12">
    <source>
        <dbReference type="EMBL" id="GIQ82641.1"/>
    </source>
</evidence>
<dbReference type="InterPro" id="IPR005835">
    <property type="entry name" value="NTP_transferase_dom"/>
</dbReference>
<dbReference type="InterPro" id="IPR029044">
    <property type="entry name" value="Nucleotide-diphossugar_trans"/>
</dbReference>
<feature type="domain" description="Mannose-1-phosphate guanyltransferase C-terminal" evidence="11">
    <location>
        <begin position="513"/>
        <end position="585"/>
    </location>
</feature>
<gene>
    <name evidence="12" type="ORF">KIPB_003810</name>
</gene>